<dbReference type="EMBL" id="CP002536">
    <property type="protein sequence ID" value="ADY25370.1"/>
    <property type="molecule type" value="Genomic_DNA"/>
</dbReference>
<dbReference type="OrthoDB" id="9780202at2"/>
<keyword evidence="2" id="KW-0546">Nucleotide metabolism</keyword>
<sequence length="203" mass="22565">MSIVTHKNLSGAINKGIDSVLIDPLLDESQIGNISVDLRLGYDFLVSIKTRSSYISLDKHGNYRSTTSYFQNTRRDVGDGFLVYPGQLVLTTSLEYVKLPGNIYAEIITRSSYNRLGIRLSTTLQPGFRGCVPIEIANDSNNPVELIIGSRLIQMKLYSIDEDLDYGSSSRKYYGDTSPNSSRASEDYEIALLASMSKKSKIL</sequence>
<name>F0RP55_DEIPM</name>
<dbReference type="InterPro" id="IPR036157">
    <property type="entry name" value="dUTPase-like_sf"/>
</dbReference>
<dbReference type="KEGG" id="dpt:Deipr_0197"/>
<keyword evidence="4" id="KW-1185">Reference proteome</keyword>
<dbReference type="InterPro" id="IPR033704">
    <property type="entry name" value="dUTPase_trimeric"/>
</dbReference>
<evidence type="ECO:0000256" key="2">
    <source>
        <dbReference type="ARBA" id="ARBA00023080"/>
    </source>
</evidence>
<protein>
    <submittedName>
        <fullName evidence="3">Deoxycytidine triphosphate deaminase</fullName>
    </submittedName>
</protein>
<dbReference type="NCBIfam" id="TIGR02274">
    <property type="entry name" value="dCTP_deam"/>
    <property type="match status" value="1"/>
</dbReference>
<dbReference type="AlphaFoldDB" id="F0RP55"/>
<dbReference type="eggNOG" id="COG0717">
    <property type="taxonomic scope" value="Bacteria"/>
</dbReference>
<dbReference type="Proteomes" id="UP000007718">
    <property type="component" value="Chromosome"/>
</dbReference>
<reference evidence="3 4" key="2">
    <citation type="journal article" date="2012" name="Stand. Genomic Sci.">
        <title>Complete genome sequence of the orange-red pigmented, radioresistant Deinococcus proteolyticus type strain (MRP(T)).</title>
        <authorList>
            <person name="Copeland A."/>
            <person name="Zeytun A."/>
            <person name="Yassawong M."/>
            <person name="Nolan M."/>
            <person name="Lucas S."/>
            <person name="Hammon N."/>
            <person name="Deshpande S."/>
            <person name="Cheng J.F."/>
            <person name="Han C."/>
            <person name="Tapia R."/>
            <person name="Goodwin L.A."/>
            <person name="Pitluck S."/>
            <person name="Mavromatis K."/>
            <person name="Liolios K."/>
            <person name="Pagani I."/>
            <person name="Ivanova N."/>
            <person name="Mikhailova N."/>
            <person name="Pati A."/>
            <person name="Chen A."/>
            <person name="Palaniappan K."/>
            <person name="Land M."/>
            <person name="Hauser L."/>
            <person name="Jeffries C.D."/>
            <person name="Brambilla E.M."/>
            <person name="Rohde M."/>
            <person name="Sikorski J."/>
            <person name="Pukall R."/>
            <person name="Goker M."/>
            <person name="Detter J.C."/>
            <person name="Woyke T."/>
            <person name="Bristow J."/>
            <person name="Eisen J.A."/>
            <person name="Markowitz V."/>
            <person name="Hugenholtz P."/>
            <person name="Kyrpides N.C."/>
            <person name="Klenk H.P."/>
            <person name="Lapidus A."/>
        </authorList>
    </citation>
    <scope>NUCLEOTIDE SEQUENCE [LARGE SCALE GENOMIC DNA]</scope>
    <source>
        <strain evidence="4">ATCC 35074 / DSM 20540 / JCM 6276 / NBRC 101906 / NCIMB 13154 / VKM Ac-1939 / CCM 2703 / MRP</strain>
    </source>
</reference>
<dbReference type="GO" id="GO:0008829">
    <property type="term" value="F:dCTP deaminase activity"/>
    <property type="evidence" value="ECO:0007669"/>
    <property type="project" value="InterPro"/>
</dbReference>
<organism evidence="3 4">
    <name type="scientific">Deinococcus proteolyticus (strain ATCC 35074 / DSM 20540 / JCM 6276 / NBRC 101906 / NCIMB 13154 / VKM Ac-1939 / CCM 2703 / MRP)</name>
    <dbReference type="NCBI Taxonomy" id="693977"/>
    <lineage>
        <taxon>Bacteria</taxon>
        <taxon>Thermotogati</taxon>
        <taxon>Deinococcota</taxon>
        <taxon>Deinococci</taxon>
        <taxon>Deinococcales</taxon>
        <taxon>Deinococcaceae</taxon>
        <taxon>Deinococcus</taxon>
    </lineage>
</organism>
<dbReference type="STRING" id="693977.Deipr_0197"/>
<keyword evidence="1" id="KW-0378">Hydrolase</keyword>
<dbReference type="InterPro" id="IPR011962">
    <property type="entry name" value="dCTP_deaminase"/>
</dbReference>
<dbReference type="RefSeq" id="WP_013613979.1">
    <property type="nucleotide sequence ID" value="NC_015161.1"/>
</dbReference>
<accession>F0RP55</accession>
<dbReference type="PANTHER" id="PTHR42680">
    <property type="entry name" value="DCTP DEAMINASE"/>
    <property type="match status" value="1"/>
</dbReference>
<dbReference type="CDD" id="cd07557">
    <property type="entry name" value="trimeric_dUTPase"/>
    <property type="match status" value="1"/>
</dbReference>
<evidence type="ECO:0000256" key="1">
    <source>
        <dbReference type="ARBA" id="ARBA00022801"/>
    </source>
</evidence>
<proteinExistence type="predicted"/>
<evidence type="ECO:0000313" key="3">
    <source>
        <dbReference type="EMBL" id="ADY25370.1"/>
    </source>
</evidence>
<dbReference type="HOGENOM" id="CLU_087476_2_1_0"/>
<evidence type="ECO:0000313" key="4">
    <source>
        <dbReference type="Proteomes" id="UP000007718"/>
    </source>
</evidence>
<dbReference type="SUPFAM" id="SSF51283">
    <property type="entry name" value="dUTPase-like"/>
    <property type="match status" value="1"/>
</dbReference>
<dbReference type="Pfam" id="PF22769">
    <property type="entry name" value="DCD"/>
    <property type="match status" value="1"/>
</dbReference>
<reference evidence="4" key="1">
    <citation type="submission" date="2011-02" db="EMBL/GenBank/DDBJ databases">
        <title>The complete sequence of chromosome of Deinococcus proteolyticus DSM 20540.</title>
        <authorList>
            <consortium name="US DOE Joint Genome Institute (JGI-PGF)"/>
            <person name="Lucas S."/>
            <person name="Copeland A."/>
            <person name="Lapidus A."/>
            <person name="Bruce D."/>
            <person name="Goodwin L."/>
            <person name="Pitluck S."/>
            <person name="Kyrpides N."/>
            <person name="Mavromatis K."/>
            <person name="Pagani I."/>
            <person name="Ivanova N."/>
            <person name="Ovchinnikova G."/>
            <person name="Zeytun A."/>
            <person name="Detter J.C."/>
            <person name="Han C."/>
            <person name="Land M."/>
            <person name="Hauser L."/>
            <person name="Markowitz V."/>
            <person name="Cheng J.-F."/>
            <person name="Hugenholtz P."/>
            <person name="Woyke T."/>
            <person name="Wu D."/>
            <person name="Pukall R."/>
            <person name="Steenblock K."/>
            <person name="Brambilla E."/>
            <person name="Klenk H.-P."/>
            <person name="Eisen J.A."/>
        </authorList>
    </citation>
    <scope>NUCLEOTIDE SEQUENCE [LARGE SCALE GENOMIC DNA]</scope>
    <source>
        <strain evidence="4">ATCC 35074 / DSM 20540 / JCM 6276 / NBRC 101906 / NCIMB 13154 / VKM Ac-1939 / CCM 2703 / MRP</strain>
    </source>
</reference>
<dbReference type="GO" id="GO:0006229">
    <property type="term" value="P:dUTP biosynthetic process"/>
    <property type="evidence" value="ECO:0007669"/>
    <property type="project" value="InterPro"/>
</dbReference>
<dbReference type="Gene3D" id="2.70.40.10">
    <property type="match status" value="1"/>
</dbReference>
<gene>
    <name evidence="3" type="ordered locus">Deipr_0197</name>
</gene>
<dbReference type="PANTHER" id="PTHR42680:SF3">
    <property type="entry name" value="DCTP DEAMINASE"/>
    <property type="match status" value="1"/>
</dbReference>